<evidence type="ECO:0000313" key="2">
    <source>
        <dbReference type="EMBL" id="MCF4101531.1"/>
    </source>
</evidence>
<sequence>MSRGFVKEDDQEEAPFIPPRAALPVGVINYVTPLGYKKLIDEKKELEQQRANLDITDDKERRHALAVLDGTINLLQDRINSSRILKPEEQPQDEVRFGATVSFKNLDDKKTLKFQLVGVDEANIKDQKIAFVAPIAKALTGKKVGEKTQAFMAGKQQELEILMIEY</sequence>
<keyword evidence="2" id="KW-0251">Elongation factor</keyword>
<feature type="domain" description="Transcription elongation factor GreA/GreB C-terminal" evidence="1">
    <location>
        <begin position="90"/>
        <end position="166"/>
    </location>
</feature>
<keyword evidence="2" id="KW-0648">Protein biosynthesis</keyword>
<keyword evidence="3" id="KW-1185">Reference proteome</keyword>
<dbReference type="InterPro" id="IPR036953">
    <property type="entry name" value="GreA/GreB_C_sf"/>
</dbReference>
<dbReference type="Proteomes" id="UP001179363">
    <property type="component" value="Unassembled WGS sequence"/>
</dbReference>
<dbReference type="SUPFAM" id="SSF54534">
    <property type="entry name" value="FKBP-like"/>
    <property type="match status" value="1"/>
</dbReference>
<protein>
    <submittedName>
        <fullName evidence="2">GreA/GreB family elongation factor</fullName>
    </submittedName>
</protein>
<organism evidence="2 3">
    <name type="scientific">Gillisia lutea</name>
    <dbReference type="NCBI Taxonomy" id="2909668"/>
    <lineage>
        <taxon>Bacteria</taxon>
        <taxon>Pseudomonadati</taxon>
        <taxon>Bacteroidota</taxon>
        <taxon>Flavobacteriia</taxon>
        <taxon>Flavobacteriales</taxon>
        <taxon>Flavobacteriaceae</taxon>
        <taxon>Gillisia</taxon>
    </lineage>
</organism>
<dbReference type="RefSeq" id="WP_236133684.1">
    <property type="nucleotide sequence ID" value="NZ_JAKGTH010000008.1"/>
</dbReference>
<dbReference type="EMBL" id="JAKGTH010000008">
    <property type="protein sequence ID" value="MCF4101531.1"/>
    <property type="molecule type" value="Genomic_DNA"/>
</dbReference>
<proteinExistence type="predicted"/>
<comment type="caution">
    <text evidence="2">The sequence shown here is derived from an EMBL/GenBank/DDBJ whole genome shotgun (WGS) entry which is preliminary data.</text>
</comment>
<dbReference type="PIRSF" id="PIRSF006092">
    <property type="entry name" value="GreA_GreB"/>
    <property type="match status" value="1"/>
</dbReference>
<evidence type="ECO:0000313" key="3">
    <source>
        <dbReference type="Proteomes" id="UP001179363"/>
    </source>
</evidence>
<gene>
    <name evidence="2" type="ORF">L1I30_07630</name>
</gene>
<dbReference type="InterPro" id="IPR001437">
    <property type="entry name" value="Tscrpt_elong_fac_GreA/B_C"/>
</dbReference>
<evidence type="ECO:0000259" key="1">
    <source>
        <dbReference type="Pfam" id="PF01272"/>
    </source>
</evidence>
<accession>A0ABS9EFB0</accession>
<reference evidence="2" key="1">
    <citation type="submission" date="2022-01" db="EMBL/GenBank/DDBJ databases">
        <title>Gillisia lutea sp. nov., isolated from marine plastic residues from the Malvarosa beach (Valencia, Spain).</title>
        <authorList>
            <person name="Vidal-Verdu A."/>
            <person name="Molina-Menor E."/>
            <person name="Satari L."/>
            <person name="Pascual J."/>
            <person name="Pereto J."/>
            <person name="Porcar M."/>
        </authorList>
    </citation>
    <scope>NUCLEOTIDE SEQUENCE</scope>
    <source>
        <strain evidence="2">M10.2A</strain>
    </source>
</reference>
<dbReference type="InterPro" id="IPR023459">
    <property type="entry name" value="Tscrpt_elong_fac_GreA/B_fam"/>
</dbReference>
<dbReference type="Gene3D" id="3.10.50.30">
    <property type="entry name" value="Transcription elongation factor, GreA/GreB, C-terminal domain"/>
    <property type="match status" value="1"/>
</dbReference>
<dbReference type="Pfam" id="PF01272">
    <property type="entry name" value="GreA_GreB"/>
    <property type="match status" value="1"/>
</dbReference>
<dbReference type="GO" id="GO:0003746">
    <property type="term" value="F:translation elongation factor activity"/>
    <property type="evidence" value="ECO:0007669"/>
    <property type="project" value="UniProtKB-KW"/>
</dbReference>
<dbReference type="PANTHER" id="PTHR30437">
    <property type="entry name" value="TRANSCRIPTION ELONGATION FACTOR GREA"/>
    <property type="match status" value="1"/>
</dbReference>
<dbReference type="PANTHER" id="PTHR30437:SF4">
    <property type="entry name" value="TRANSCRIPTION ELONGATION FACTOR GREA"/>
    <property type="match status" value="1"/>
</dbReference>
<name>A0ABS9EFB0_9FLAO</name>